<organism evidence="2 3">
    <name type="scientific">Liparis tanakae</name>
    <name type="common">Tanaka's snailfish</name>
    <dbReference type="NCBI Taxonomy" id="230148"/>
    <lineage>
        <taxon>Eukaryota</taxon>
        <taxon>Metazoa</taxon>
        <taxon>Chordata</taxon>
        <taxon>Craniata</taxon>
        <taxon>Vertebrata</taxon>
        <taxon>Euteleostomi</taxon>
        <taxon>Actinopterygii</taxon>
        <taxon>Neopterygii</taxon>
        <taxon>Teleostei</taxon>
        <taxon>Neoteleostei</taxon>
        <taxon>Acanthomorphata</taxon>
        <taxon>Eupercaria</taxon>
        <taxon>Perciformes</taxon>
        <taxon>Cottioidei</taxon>
        <taxon>Cottales</taxon>
        <taxon>Liparidae</taxon>
        <taxon>Liparis</taxon>
    </lineage>
</organism>
<evidence type="ECO:0000256" key="1">
    <source>
        <dbReference type="SAM" id="MobiDB-lite"/>
    </source>
</evidence>
<dbReference type="AlphaFoldDB" id="A0A4Z2I616"/>
<comment type="caution">
    <text evidence="2">The sequence shown here is derived from an EMBL/GenBank/DDBJ whole genome shotgun (WGS) entry which is preliminary data.</text>
</comment>
<sequence length="92" mass="10388">MRARPHAAESRREKMEPSRPPPYPASIHHPLFTRSQALHHDCLQDVPPSAIRLWLRTEKAAAGQTGGRAQRPNALIIYLSTPRQTKQLPPIL</sequence>
<evidence type="ECO:0000313" key="3">
    <source>
        <dbReference type="Proteomes" id="UP000314294"/>
    </source>
</evidence>
<feature type="compositionally biased region" description="Basic and acidic residues" evidence="1">
    <location>
        <begin position="1"/>
        <end position="17"/>
    </location>
</feature>
<dbReference type="EMBL" id="SRLO01000133">
    <property type="protein sequence ID" value="TNN72764.1"/>
    <property type="molecule type" value="Genomic_DNA"/>
</dbReference>
<accession>A0A4Z2I616</accession>
<name>A0A4Z2I616_9TELE</name>
<evidence type="ECO:0000313" key="2">
    <source>
        <dbReference type="EMBL" id="TNN72764.1"/>
    </source>
</evidence>
<protein>
    <submittedName>
        <fullName evidence="2">Uncharacterized protein</fullName>
    </submittedName>
</protein>
<dbReference type="Proteomes" id="UP000314294">
    <property type="component" value="Unassembled WGS sequence"/>
</dbReference>
<reference evidence="2 3" key="1">
    <citation type="submission" date="2019-03" db="EMBL/GenBank/DDBJ databases">
        <title>First draft genome of Liparis tanakae, snailfish: a comprehensive survey of snailfish specific genes.</title>
        <authorList>
            <person name="Kim W."/>
            <person name="Song I."/>
            <person name="Jeong J.-H."/>
            <person name="Kim D."/>
            <person name="Kim S."/>
            <person name="Ryu S."/>
            <person name="Song J.Y."/>
            <person name="Lee S.K."/>
        </authorList>
    </citation>
    <scope>NUCLEOTIDE SEQUENCE [LARGE SCALE GENOMIC DNA]</scope>
    <source>
        <tissue evidence="2">Muscle</tissue>
    </source>
</reference>
<gene>
    <name evidence="2" type="ORF">EYF80_017048</name>
</gene>
<keyword evidence="3" id="KW-1185">Reference proteome</keyword>
<feature type="region of interest" description="Disordered" evidence="1">
    <location>
        <begin position="1"/>
        <end position="28"/>
    </location>
</feature>
<proteinExistence type="predicted"/>